<proteinExistence type="predicted"/>
<evidence type="ECO:0000313" key="2">
    <source>
        <dbReference type="Proteomes" id="UP001168877"/>
    </source>
</evidence>
<dbReference type="Proteomes" id="UP001168877">
    <property type="component" value="Unassembled WGS sequence"/>
</dbReference>
<accession>A0AA39S7X5</accession>
<name>A0AA39S7X5_ACESA</name>
<reference evidence="1" key="2">
    <citation type="submission" date="2023-06" db="EMBL/GenBank/DDBJ databases">
        <authorList>
            <person name="Swenson N.G."/>
            <person name="Wegrzyn J.L."/>
            <person name="Mcevoy S.L."/>
        </authorList>
    </citation>
    <scope>NUCLEOTIDE SEQUENCE</scope>
    <source>
        <strain evidence="1">NS2018</strain>
        <tissue evidence="1">Leaf</tissue>
    </source>
</reference>
<gene>
    <name evidence="1" type="ORF">LWI29_006401</name>
</gene>
<organism evidence="1 2">
    <name type="scientific">Acer saccharum</name>
    <name type="common">Sugar maple</name>
    <dbReference type="NCBI Taxonomy" id="4024"/>
    <lineage>
        <taxon>Eukaryota</taxon>
        <taxon>Viridiplantae</taxon>
        <taxon>Streptophyta</taxon>
        <taxon>Embryophyta</taxon>
        <taxon>Tracheophyta</taxon>
        <taxon>Spermatophyta</taxon>
        <taxon>Magnoliopsida</taxon>
        <taxon>eudicotyledons</taxon>
        <taxon>Gunneridae</taxon>
        <taxon>Pentapetalae</taxon>
        <taxon>rosids</taxon>
        <taxon>malvids</taxon>
        <taxon>Sapindales</taxon>
        <taxon>Sapindaceae</taxon>
        <taxon>Hippocastanoideae</taxon>
        <taxon>Acereae</taxon>
        <taxon>Acer</taxon>
    </lineage>
</organism>
<protein>
    <submittedName>
        <fullName evidence="1">Uncharacterized protein</fullName>
    </submittedName>
</protein>
<dbReference type="AlphaFoldDB" id="A0AA39S7X5"/>
<keyword evidence="2" id="KW-1185">Reference proteome</keyword>
<comment type="caution">
    <text evidence="1">The sequence shown here is derived from an EMBL/GenBank/DDBJ whole genome shotgun (WGS) entry which is preliminary data.</text>
</comment>
<evidence type="ECO:0000313" key="1">
    <source>
        <dbReference type="EMBL" id="KAK0584009.1"/>
    </source>
</evidence>
<dbReference type="EMBL" id="JAUESC010000383">
    <property type="protein sequence ID" value="KAK0584009.1"/>
    <property type="molecule type" value="Genomic_DNA"/>
</dbReference>
<sequence length="124" mass="14809">MFKKLKYLVLPCLPKLKVFYSGNYAIKFPFLQHMVVSQCPNLKILSERVVNTPKQDRAKDECNWDDNFVAILGQLQETDLTEDEWNWEATLMPLQKISRRHPHMTCPFKWCRRLGVEELRIQRD</sequence>
<reference evidence="1" key="1">
    <citation type="journal article" date="2022" name="Plant J.">
        <title>Strategies of tolerance reflected in two North American maple genomes.</title>
        <authorList>
            <person name="McEvoy S.L."/>
            <person name="Sezen U.U."/>
            <person name="Trouern-Trend A."/>
            <person name="McMahon S.M."/>
            <person name="Schaberg P.G."/>
            <person name="Yang J."/>
            <person name="Wegrzyn J.L."/>
            <person name="Swenson N.G."/>
        </authorList>
    </citation>
    <scope>NUCLEOTIDE SEQUENCE</scope>
    <source>
        <strain evidence="1">NS2018</strain>
    </source>
</reference>